<name>A0ABT1YGF3_9BACL</name>
<dbReference type="InterPro" id="IPR004797">
    <property type="entry name" value="Competence_ComEC/Rec2"/>
</dbReference>
<comment type="caution">
    <text evidence="11">The sequence shown here is derived from an EMBL/GenBank/DDBJ whole genome shotgun (WGS) entry which is preliminary data.</text>
</comment>
<comment type="subcellular location">
    <subcellularLocation>
        <location evidence="1">Cell membrane</location>
        <topology evidence="1">Multi-pass membrane protein</topology>
    </subcellularLocation>
</comment>
<evidence type="ECO:0000256" key="2">
    <source>
        <dbReference type="ARBA" id="ARBA00022475"/>
    </source>
</evidence>
<dbReference type="SMART" id="SM00849">
    <property type="entry name" value="Lactamase_B"/>
    <property type="match status" value="1"/>
</dbReference>
<feature type="transmembrane region" description="Helical" evidence="9">
    <location>
        <begin position="30"/>
        <end position="46"/>
    </location>
</feature>
<evidence type="ECO:0000256" key="3">
    <source>
        <dbReference type="ARBA" id="ARBA00022692"/>
    </source>
</evidence>
<evidence type="ECO:0000256" key="4">
    <source>
        <dbReference type="ARBA" id="ARBA00022989"/>
    </source>
</evidence>
<dbReference type="InterPro" id="IPR052159">
    <property type="entry name" value="Competence_DNA_uptake"/>
</dbReference>
<dbReference type="InterPro" id="IPR001279">
    <property type="entry name" value="Metallo-B-lactamas"/>
</dbReference>
<dbReference type="InterPro" id="IPR025405">
    <property type="entry name" value="DUF4131"/>
</dbReference>
<evidence type="ECO:0000256" key="5">
    <source>
        <dbReference type="ARBA" id="ARBA00023136"/>
    </source>
</evidence>
<evidence type="ECO:0000313" key="12">
    <source>
        <dbReference type="Proteomes" id="UP001300012"/>
    </source>
</evidence>
<protein>
    <submittedName>
        <fullName evidence="11">DNA internalization-related competence protein ComEC/Rec2</fullName>
    </submittedName>
</protein>
<feature type="transmembrane region" description="Helical" evidence="9">
    <location>
        <begin position="295"/>
        <end position="321"/>
    </location>
</feature>
<keyword evidence="4 9" id="KW-1133">Transmembrane helix</keyword>
<feature type="transmembrane region" description="Helical" evidence="9">
    <location>
        <begin position="407"/>
        <end position="425"/>
    </location>
</feature>
<dbReference type="NCBIfam" id="TIGR00361">
    <property type="entry name" value="ComEC_Rec2"/>
    <property type="match status" value="1"/>
</dbReference>
<dbReference type="NCBIfam" id="TIGR00360">
    <property type="entry name" value="ComEC_N-term"/>
    <property type="match status" value="1"/>
</dbReference>
<feature type="transmembrane region" description="Helical" evidence="9">
    <location>
        <begin position="253"/>
        <end position="275"/>
    </location>
</feature>
<evidence type="ECO:0000256" key="7">
    <source>
        <dbReference type="ARBA" id="ARBA00034301"/>
    </source>
</evidence>
<feature type="transmembrane region" description="Helical" evidence="9">
    <location>
        <begin position="478"/>
        <end position="496"/>
    </location>
</feature>
<keyword evidence="12" id="KW-1185">Reference proteome</keyword>
<keyword evidence="2" id="KW-1003">Cell membrane</keyword>
<feature type="transmembrane region" description="Helical" evidence="9">
    <location>
        <begin position="354"/>
        <end position="375"/>
    </location>
</feature>
<dbReference type="SUPFAM" id="SSF56281">
    <property type="entry name" value="Metallo-hydrolase/oxidoreductase"/>
    <property type="match status" value="1"/>
</dbReference>
<sequence length="870" mass="97735">MNRRPVVAAALLWAAGYVLAYNVQLDWLSLYVSLFTGIAAIGIWFMRMPGRTVMCSFLIIVIAAGYYEDYDRHNKTKLSIFVQAAEEQKEIPYEVEGLITTKVDVDGDKASFTVRSDSDEDELIAVSVKLLSKKEQDIALTWQRGDQVGLKGALQLPGEARNFGGFDYRSFLRFKHIHWQLLVKGADQVKLAQSNRWTWDTVMRWNDQFREMLGEGIGRVFPGNQTGFMKSMLIGVTDDMDPLQFQQFSQLGLTHILAVSGLNVAIFLACLLWVMRRLRFTRETYLLTAISLMPFYIAVTGASPSIIRAGLMAMIALYAAYRHTLRDGLHTVLLVGLGMLIWEPYFMLDVSFQLSFLVTIGLIIGVPPVNSLLPIHSTVWKNAVSITLVAQCISFPVSIYYFNQFSLLSFLANFFLVPVFSMVTMPGGTAALILGFAYVPAGKVVAWLIAWINSRIFDLVDMSSRWDWFQTIWPTPDIGWIICYYASWTAIVWFLLQIKRKKNVKQGPMLSLDQSRKSSHEMRIPNAASIVGLPICILSLLLLLAIAYKPELWNREGKVDFIDVGQGDSIIITPPHSREVILVDGGGTISFRKPGDEWKQRKDPYEVGRKLLVPLLKKRGIQRIDYLIVTHQDADHIGGLQAVIEQIPVNKLIFNGTFKPGPGAEKLFQTALDKQVKLVKAYAGDRLQANSETILHVLAPVARDGAGELRLEKEQNAESVVFMMEMSGSRWLFTGDMDQASEAAVLRMFETNRNQITIPNFTAQAYSTSTAPISLRTAAAAATANIDVLKIAHHGSKTSTGTAWLDFWKPRMAVISVGLYNSYGHPNPQVLGRLEERDMSILRTDRNGEVQMRVRDGKIQIRTKLKRNDD</sequence>
<dbReference type="InterPro" id="IPR035681">
    <property type="entry name" value="ComA-like_MBL"/>
</dbReference>
<feature type="transmembrane region" description="Helical" evidence="9">
    <location>
        <begin position="328"/>
        <end position="348"/>
    </location>
</feature>
<dbReference type="EMBL" id="JANQBD010000006">
    <property type="protein sequence ID" value="MCR8631469.1"/>
    <property type="molecule type" value="Genomic_DNA"/>
</dbReference>
<feature type="transmembrane region" description="Helical" evidence="9">
    <location>
        <begin position="524"/>
        <end position="548"/>
    </location>
</feature>
<keyword evidence="5 9" id="KW-0472">Membrane</keyword>
<feature type="transmembrane region" description="Helical" evidence="9">
    <location>
        <begin position="382"/>
        <end position="401"/>
    </location>
</feature>
<evidence type="ECO:0000256" key="6">
    <source>
        <dbReference type="ARBA" id="ARBA00034221"/>
    </source>
</evidence>
<dbReference type="PANTHER" id="PTHR30619:SF1">
    <property type="entry name" value="RECOMBINATION PROTEIN 2"/>
    <property type="match status" value="1"/>
</dbReference>
<gene>
    <name evidence="11" type="ORF">NV381_09660</name>
</gene>
<dbReference type="RefSeq" id="WP_258213072.1">
    <property type="nucleotide sequence ID" value="NZ_JANQBD010000006.1"/>
</dbReference>
<comment type="catalytic activity">
    <reaction evidence="6">
        <text>3',5'-cyclic CMP + H2O = CMP + H(+)</text>
        <dbReference type="Rhea" id="RHEA:72675"/>
        <dbReference type="ChEBI" id="CHEBI:15377"/>
        <dbReference type="ChEBI" id="CHEBI:15378"/>
        <dbReference type="ChEBI" id="CHEBI:58003"/>
        <dbReference type="ChEBI" id="CHEBI:60377"/>
    </reaction>
    <physiologicalReaction direction="left-to-right" evidence="6">
        <dbReference type="Rhea" id="RHEA:72676"/>
    </physiologicalReaction>
</comment>
<feature type="transmembrane region" description="Helical" evidence="9">
    <location>
        <begin position="432"/>
        <end position="452"/>
    </location>
</feature>
<evidence type="ECO:0000256" key="8">
    <source>
        <dbReference type="ARBA" id="ARBA00048505"/>
    </source>
</evidence>
<proteinExistence type="predicted"/>
<comment type="function">
    <text evidence="7">Counteracts the endogenous Pycsar antiviral defense system. Phosphodiesterase that enables metal-dependent hydrolysis of host cyclic nucleotide Pycsar defense signals such as cCMP and cUMP.</text>
</comment>
<dbReference type="Pfam" id="PF03772">
    <property type="entry name" value="Competence"/>
    <property type="match status" value="1"/>
</dbReference>
<evidence type="ECO:0000256" key="1">
    <source>
        <dbReference type="ARBA" id="ARBA00004651"/>
    </source>
</evidence>
<dbReference type="PANTHER" id="PTHR30619">
    <property type="entry name" value="DNA INTERNALIZATION/COMPETENCE PROTEIN COMEC/REC2"/>
    <property type="match status" value="1"/>
</dbReference>
<dbReference type="InterPro" id="IPR004477">
    <property type="entry name" value="ComEC_N"/>
</dbReference>
<dbReference type="Pfam" id="PF00753">
    <property type="entry name" value="Lactamase_B"/>
    <property type="match status" value="1"/>
</dbReference>
<dbReference type="Pfam" id="PF13567">
    <property type="entry name" value="DUF4131"/>
    <property type="match status" value="1"/>
</dbReference>
<reference evidence="11 12" key="1">
    <citation type="submission" date="2022-08" db="EMBL/GenBank/DDBJ databases">
        <title>Paenibacillus endoradicis sp. nov., Paenibacillus radicibacter sp. nov and Paenibacillus pararadicis sp. nov., three cold-adapted plant growth-promoting bacteria isolated from root of Larix gmelinii in Great Khingan.</title>
        <authorList>
            <person name="Xue H."/>
        </authorList>
    </citation>
    <scope>NUCLEOTIDE SEQUENCE [LARGE SCALE GENOMIC DNA]</scope>
    <source>
        <strain evidence="11 12">N5-1-1-5</strain>
    </source>
</reference>
<evidence type="ECO:0000313" key="11">
    <source>
        <dbReference type="EMBL" id="MCR8631469.1"/>
    </source>
</evidence>
<dbReference type="Proteomes" id="UP001300012">
    <property type="component" value="Unassembled WGS sequence"/>
</dbReference>
<evidence type="ECO:0000256" key="9">
    <source>
        <dbReference type="SAM" id="Phobius"/>
    </source>
</evidence>
<dbReference type="Gene3D" id="3.60.15.10">
    <property type="entry name" value="Ribonuclease Z/Hydroxyacylglutathione hydrolase-like"/>
    <property type="match status" value="1"/>
</dbReference>
<keyword evidence="3 9" id="KW-0812">Transmembrane</keyword>
<organism evidence="11 12">
    <name type="scientific">Paenibacillus radicis</name>
    <name type="common">ex Xue et al. 2023</name>
    <dbReference type="NCBI Taxonomy" id="2972489"/>
    <lineage>
        <taxon>Bacteria</taxon>
        <taxon>Bacillati</taxon>
        <taxon>Bacillota</taxon>
        <taxon>Bacilli</taxon>
        <taxon>Bacillales</taxon>
        <taxon>Paenibacillaceae</taxon>
        <taxon>Paenibacillus</taxon>
    </lineage>
</organism>
<accession>A0ABT1YGF3</accession>
<comment type="catalytic activity">
    <reaction evidence="8">
        <text>3',5'-cyclic UMP + H2O = UMP + H(+)</text>
        <dbReference type="Rhea" id="RHEA:70575"/>
        <dbReference type="ChEBI" id="CHEBI:15377"/>
        <dbReference type="ChEBI" id="CHEBI:15378"/>
        <dbReference type="ChEBI" id="CHEBI:57865"/>
        <dbReference type="ChEBI" id="CHEBI:184387"/>
    </reaction>
    <physiologicalReaction direction="left-to-right" evidence="8">
        <dbReference type="Rhea" id="RHEA:70576"/>
    </physiologicalReaction>
</comment>
<feature type="domain" description="Metallo-beta-lactamase" evidence="10">
    <location>
        <begin position="566"/>
        <end position="793"/>
    </location>
</feature>
<dbReference type="InterPro" id="IPR036866">
    <property type="entry name" value="RibonucZ/Hydroxyglut_hydro"/>
</dbReference>
<dbReference type="CDD" id="cd07731">
    <property type="entry name" value="ComA-like_MBL-fold"/>
    <property type="match status" value="1"/>
</dbReference>
<evidence type="ECO:0000259" key="10">
    <source>
        <dbReference type="SMART" id="SM00849"/>
    </source>
</evidence>